<evidence type="ECO:0000313" key="3">
    <source>
        <dbReference type="EMBL" id="TFK96896.1"/>
    </source>
</evidence>
<name>A0A5C3Q5U0_9AGAR</name>
<evidence type="ECO:0000259" key="2">
    <source>
        <dbReference type="Pfam" id="PF05970"/>
    </source>
</evidence>
<dbReference type="GO" id="GO:0006310">
    <property type="term" value="P:DNA recombination"/>
    <property type="evidence" value="ECO:0007669"/>
    <property type="project" value="UniProtKB-KW"/>
</dbReference>
<protein>
    <recommendedName>
        <fullName evidence="1">ATP-dependent DNA helicase</fullName>
        <ecNumber evidence="1">5.6.2.3</ecNumber>
    </recommendedName>
</protein>
<evidence type="ECO:0000256" key="1">
    <source>
        <dbReference type="RuleBase" id="RU363044"/>
    </source>
</evidence>
<dbReference type="AlphaFoldDB" id="A0A5C3Q5U0"/>
<dbReference type="EMBL" id="ML178853">
    <property type="protein sequence ID" value="TFK96896.1"/>
    <property type="molecule type" value="Genomic_DNA"/>
</dbReference>
<reference evidence="3 4" key="1">
    <citation type="journal article" date="2019" name="Nat. Ecol. Evol.">
        <title>Megaphylogeny resolves global patterns of mushroom evolution.</title>
        <authorList>
            <person name="Varga T."/>
            <person name="Krizsan K."/>
            <person name="Foldi C."/>
            <person name="Dima B."/>
            <person name="Sanchez-Garcia M."/>
            <person name="Sanchez-Ramirez S."/>
            <person name="Szollosi G.J."/>
            <person name="Szarkandi J.G."/>
            <person name="Papp V."/>
            <person name="Albert L."/>
            <person name="Andreopoulos W."/>
            <person name="Angelini C."/>
            <person name="Antonin V."/>
            <person name="Barry K.W."/>
            <person name="Bougher N.L."/>
            <person name="Buchanan P."/>
            <person name="Buyck B."/>
            <person name="Bense V."/>
            <person name="Catcheside P."/>
            <person name="Chovatia M."/>
            <person name="Cooper J."/>
            <person name="Damon W."/>
            <person name="Desjardin D."/>
            <person name="Finy P."/>
            <person name="Geml J."/>
            <person name="Haridas S."/>
            <person name="Hughes K."/>
            <person name="Justo A."/>
            <person name="Karasinski D."/>
            <person name="Kautmanova I."/>
            <person name="Kiss B."/>
            <person name="Kocsube S."/>
            <person name="Kotiranta H."/>
            <person name="LaButti K.M."/>
            <person name="Lechner B.E."/>
            <person name="Liimatainen K."/>
            <person name="Lipzen A."/>
            <person name="Lukacs Z."/>
            <person name="Mihaltcheva S."/>
            <person name="Morgado L.N."/>
            <person name="Niskanen T."/>
            <person name="Noordeloos M.E."/>
            <person name="Ohm R.A."/>
            <person name="Ortiz-Santana B."/>
            <person name="Ovrebo C."/>
            <person name="Racz N."/>
            <person name="Riley R."/>
            <person name="Savchenko A."/>
            <person name="Shiryaev A."/>
            <person name="Soop K."/>
            <person name="Spirin V."/>
            <person name="Szebenyi C."/>
            <person name="Tomsovsky M."/>
            <person name="Tulloss R.E."/>
            <person name="Uehling J."/>
            <person name="Grigoriev I.V."/>
            <person name="Vagvolgyi C."/>
            <person name="Papp T."/>
            <person name="Martin F.M."/>
            <person name="Miettinen O."/>
            <person name="Hibbett D.S."/>
            <person name="Nagy L.G."/>
        </authorList>
    </citation>
    <scope>NUCLEOTIDE SEQUENCE [LARGE SCALE GENOMIC DNA]</scope>
    <source>
        <strain evidence="3 4">CBS 309.79</strain>
    </source>
</reference>
<feature type="non-terminal residue" evidence="3">
    <location>
        <position position="1"/>
    </location>
</feature>
<keyword evidence="1" id="KW-0227">DNA damage</keyword>
<dbReference type="PANTHER" id="PTHR10492:SF90">
    <property type="entry name" value="ATP-DEPENDENT DNA HELICASE"/>
    <property type="match status" value="1"/>
</dbReference>
<keyword evidence="1" id="KW-0234">DNA repair</keyword>
<dbReference type="PANTHER" id="PTHR10492">
    <property type="match status" value="1"/>
</dbReference>
<dbReference type="InterPro" id="IPR027417">
    <property type="entry name" value="P-loop_NTPase"/>
</dbReference>
<dbReference type="SUPFAM" id="SSF52540">
    <property type="entry name" value="P-loop containing nucleoside triphosphate hydrolases"/>
    <property type="match status" value="1"/>
</dbReference>
<dbReference type="Pfam" id="PF05970">
    <property type="entry name" value="PIF1"/>
    <property type="match status" value="1"/>
</dbReference>
<dbReference type="EC" id="5.6.2.3" evidence="1"/>
<sequence length="110" mass="12086">NWANIIGNPLLAIQHTYNWKQQQTVADQLHAFFNPEQFDAYNTVYTAIPAKTGKPFFLHGPGGTGKTYVFRVLAAQLCTEIKVVLCVASPGIAVFFLPGDQTSYSCSGFL</sequence>
<dbReference type="GO" id="GO:0005524">
    <property type="term" value="F:ATP binding"/>
    <property type="evidence" value="ECO:0007669"/>
    <property type="project" value="UniProtKB-KW"/>
</dbReference>
<dbReference type="Gene3D" id="3.40.50.300">
    <property type="entry name" value="P-loop containing nucleotide triphosphate hydrolases"/>
    <property type="match status" value="1"/>
</dbReference>
<dbReference type="GO" id="GO:0016887">
    <property type="term" value="F:ATP hydrolysis activity"/>
    <property type="evidence" value="ECO:0007669"/>
    <property type="project" value="RHEA"/>
</dbReference>
<dbReference type="InterPro" id="IPR010285">
    <property type="entry name" value="DNA_helicase_pif1-like_DEAD"/>
</dbReference>
<dbReference type="STRING" id="1884261.A0A5C3Q5U0"/>
<proteinExistence type="inferred from homology"/>
<dbReference type="OrthoDB" id="3366231at2759"/>
<keyword evidence="1" id="KW-0067">ATP-binding</keyword>
<dbReference type="Proteomes" id="UP000305067">
    <property type="component" value="Unassembled WGS sequence"/>
</dbReference>
<comment type="cofactor">
    <cofactor evidence="1">
        <name>Mg(2+)</name>
        <dbReference type="ChEBI" id="CHEBI:18420"/>
    </cofactor>
</comment>
<keyword evidence="1" id="KW-0233">DNA recombination</keyword>
<keyword evidence="1 3" id="KW-0347">Helicase</keyword>
<gene>
    <name evidence="3" type="ORF">BDV98DRAFT_514802</name>
</gene>
<accession>A0A5C3Q5U0</accession>
<organism evidence="3 4">
    <name type="scientific">Pterulicium gracile</name>
    <dbReference type="NCBI Taxonomy" id="1884261"/>
    <lineage>
        <taxon>Eukaryota</taxon>
        <taxon>Fungi</taxon>
        <taxon>Dikarya</taxon>
        <taxon>Basidiomycota</taxon>
        <taxon>Agaricomycotina</taxon>
        <taxon>Agaricomycetes</taxon>
        <taxon>Agaricomycetidae</taxon>
        <taxon>Agaricales</taxon>
        <taxon>Pleurotineae</taxon>
        <taxon>Pterulaceae</taxon>
        <taxon>Pterulicium</taxon>
    </lineage>
</organism>
<feature type="domain" description="DNA helicase Pif1-like DEAD-box helicase" evidence="2">
    <location>
        <begin position="34"/>
        <end position="106"/>
    </location>
</feature>
<dbReference type="GO" id="GO:0006281">
    <property type="term" value="P:DNA repair"/>
    <property type="evidence" value="ECO:0007669"/>
    <property type="project" value="UniProtKB-KW"/>
</dbReference>
<keyword evidence="4" id="KW-1185">Reference proteome</keyword>
<dbReference type="GO" id="GO:0043139">
    <property type="term" value="F:5'-3' DNA helicase activity"/>
    <property type="evidence" value="ECO:0007669"/>
    <property type="project" value="UniProtKB-EC"/>
</dbReference>
<comment type="similarity">
    <text evidence="1">Belongs to the helicase family.</text>
</comment>
<evidence type="ECO:0000313" key="4">
    <source>
        <dbReference type="Proteomes" id="UP000305067"/>
    </source>
</evidence>
<keyword evidence="1" id="KW-0547">Nucleotide-binding</keyword>
<comment type="catalytic activity">
    <reaction evidence="1">
        <text>ATP + H2O = ADP + phosphate + H(+)</text>
        <dbReference type="Rhea" id="RHEA:13065"/>
        <dbReference type="ChEBI" id="CHEBI:15377"/>
        <dbReference type="ChEBI" id="CHEBI:15378"/>
        <dbReference type="ChEBI" id="CHEBI:30616"/>
        <dbReference type="ChEBI" id="CHEBI:43474"/>
        <dbReference type="ChEBI" id="CHEBI:456216"/>
        <dbReference type="EC" id="5.6.2.3"/>
    </reaction>
</comment>
<dbReference type="GO" id="GO:0000723">
    <property type="term" value="P:telomere maintenance"/>
    <property type="evidence" value="ECO:0007669"/>
    <property type="project" value="InterPro"/>
</dbReference>
<keyword evidence="1" id="KW-0378">Hydrolase</keyword>